<name>A0A7I7XH12_9MYCO</name>
<evidence type="ECO:0000259" key="2">
    <source>
        <dbReference type="PROSITE" id="PS50883"/>
    </source>
</evidence>
<dbReference type="EMBL" id="AP022610">
    <property type="protein sequence ID" value="BBZ28484.1"/>
    <property type="molecule type" value="Genomic_DNA"/>
</dbReference>
<keyword evidence="4" id="KW-1185">Reference proteome</keyword>
<dbReference type="SUPFAM" id="SSF141868">
    <property type="entry name" value="EAL domain-like"/>
    <property type="match status" value="1"/>
</dbReference>
<dbReference type="Pfam" id="PF00563">
    <property type="entry name" value="EAL"/>
    <property type="match status" value="1"/>
</dbReference>
<dbReference type="InterPro" id="IPR050706">
    <property type="entry name" value="Cyclic-di-GMP_PDE-like"/>
</dbReference>
<evidence type="ECO:0000313" key="3">
    <source>
        <dbReference type="EMBL" id="BBZ28484.1"/>
    </source>
</evidence>
<accession>A0A7I7XH12</accession>
<feature type="domain" description="EAL" evidence="2">
    <location>
        <begin position="16"/>
        <end position="261"/>
    </location>
</feature>
<dbReference type="GO" id="GO:0071111">
    <property type="term" value="F:cyclic-guanylate-specific phosphodiesterase activity"/>
    <property type="evidence" value="ECO:0007669"/>
    <property type="project" value="InterPro"/>
</dbReference>
<dbReference type="PROSITE" id="PS50883">
    <property type="entry name" value="EAL"/>
    <property type="match status" value="1"/>
</dbReference>
<dbReference type="AlphaFoldDB" id="A0A7I7XH12"/>
<dbReference type="PANTHER" id="PTHR33121">
    <property type="entry name" value="CYCLIC DI-GMP PHOSPHODIESTERASE PDEF"/>
    <property type="match status" value="1"/>
</dbReference>
<dbReference type="Proteomes" id="UP000466517">
    <property type="component" value="Chromosome"/>
</dbReference>
<feature type="region of interest" description="Disordered" evidence="1">
    <location>
        <begin position="253"/>
        <end position="272"/>
    </location>
</feature>
<dbReference type="InterPro" id="IPR035919">
    <property type="entry name" value="EAL_sf"/>
</dbReference>
<sequence length="428" mass="45758">MSIELPRAGVAPSHELPEDARAVEAAVRGDGLAAAFQPIVTLGDGATVGFEALARWPAFEGLSPPMVFERARASNQLDELDALCIDAAITQALDHGLGRKALLCINCEPTSGTASAARSAVLERGQRELQVMFELTERSLLTHPHLLLQKVASLRDAGFAIALDDVGTHPDSMALLDVVSPDVVKLDLGLVQSQPDDDQARTLSAVLAHHERTGAVILAEGIETDEHLEQALAVGATLGQGYKFGRPGLMSDHPAAAGWSPPPSRRERPGLASGSPFDLIGDHAPLRTGRKQTLTAFSRHIESQARNAADPPILLTALQRAKRFTGRTRRDYLDFATRSPLVAVFAENLPTDLGPGVRQVCLAADDALAAEWTVVALGPHTAAALIAREHPDNALRGRSDADRRFDFIITYDRSLVTAAACNLLDRIL</sequence>
<dbReference type="KEGG" id="mmag:MMAD_27790"/>
<evidence type="ECO:0000256" key="1">
    <source>
        <dbReference type="SAM" id="MobiDB-lite"/>
    </source>
</evidence>
<dbReference type="InterPro" id="IPR019278">
    <property type="entry name" value="DICT_dom"/>
</dbReference>
<reference evidence="3 4" key="1">
    <citation type="journal article" date="2019" name="Emerg. Microbes Infect.">
        <title>Comprehensive subspecies identification of 175 nontuberculous mycobacteria species based on 7547 genomic profiles.</title>
        <authorList>
            <person name="Matsumoto Y."/>
            <person name="Kinjo T."/>
            <person name="Motooka D."/>
            <person name="Nabeya D."/>
            <person name="Jung N."/>
            <person name="Uechi K."/>
            <person name="Horii T."/>
            <person name="Iida T."/>
            <person name="Fujita J."/>
            <person name="Nakamura S."/>
        </authorList>
    </citation>
    <scope>NUCLEOTIDE SEQUENCE [LARGE SCALE GENOMIC DNA]</scope>
    <source>
        <strain evidence="3 4">JCM 13574</strain>
    </source>
</reference>
<dbReference type="CDD" id="cd01948">
    <property type="entry name" value="EAL"/>
    <property type="match status" value="1"/>
</dbReference>
<organism evidence="3 4">
    <name type="scientific">Mycolicibacterium madagascariense</name>
    <dbReference type="NCBI Taxonomy" id="212765"/>
    <lineage>
        <taxon>Bacteria</taxon>
        <taxon>Bacillati</taxon>
        <taxon>Actinomycetota</taxon>
        <taxon>Actinomycetes</taxon>
        <taxon>Mycobacteriales</taxon>
        <taxon>Mycobacteriaceae</taxon>
        <taxon>Mycolicibacterium</taxon>
    </lineage>
</organism>
<dbReference type="Gene3D" id="3.20.20.450">
    <property type="entry name" value="EAL domain"/>
    <property type="match status" value="1"/>
</dbReference>
<evidence type="ECO:0000313" key="4">
    <source>
        <dbReference type="Proteomes" id="UP000466517"/>
    </source>
</evidence>
<dbReference type="PANTHER" id="PTHR33121:SF76">
    <property type="entry name" value="SIGNALING PROTEIN"/>
    <property type="match status" value="1"/>
</dbReference>
<proteinExistence type="predicted"/>
<dbReference type="Pfam" id="PF10069">
    <property type="entry name" value="DICT"/>
    <property type="match status" value="1"/>
</dbReference>
<dbReference type="InterPro" id="IPR001633">
    <property type="entry name" value="EAL_dom"/>
</dbReference>
<dbReference type="SMART" id="SM00052">
    <property type="entry name" value="EAL"/>
    <property type="match status" value="1"/>
</dbReference>
<gene>
    <name evidence="3" type="ORF">MMAD_27790</name>
</gene>
<protein>
    <recommendedName>
        <fullName evidence="2">EAL domain-containing protein</fullName>
    </recommendedName>
</protein>
<dbReference type="RefSeq" id="WP_163738005.1">
    <property type="nucleotide sequence ID" value="NZ_AP022610.1"/>
</dbReference>